<dbReference type="RefSeq" id="WP_091786452.1">
    <property type="nucleotide sequence ID" value="NZ_LT629711.1"/>
</dbReference>
<dbReference type="Proteomes" id="UP000199077">
    <property type="component" value="Chromosome I"/>
</dbReference>
<dbReference type="InterPro" id="IPR010290">
    <property type="entry name" value="TM_effector"/>
</dbReference>
<dbReference type="GO" id="GO:0005886">
    <property type="term" value="C:plasma membrane"/>
    <property type="evidence" value="ECO:0007669"/>
    <property type="project" value="UniProtKB-SubCell"/>
</dbReference>
<dbReference type="InterPro" id="IPR036259">
    <property type="entry name" value="MFS_trans_sf"/>
</dbReference>
<feature type="transmembrane region" description="Helical" evidence="7">
    <location>
        <begin position="89"/>
        <end position="111"/>
    </location>
</feature>
<keyword evidence="9" id="KW-1185">Reference proteome</keyword>
<gene>
    <name evidence="8" type="ORF">SAMN04489867_2714</name>
</gene>
<evidence type="ECO:0000256" key="1">
    <source>
        <dbReference type="ARBA" id="ARBA00004651"/>
    </source>
</evidence>
<evidence type="ECO:0000313" key="9">
    <source>
        <dbReference type="Proteomes" id="UP000199077"/>
    </source>
</evidence>
<evidence type="ECO:0000256" key="2">
    <source>
        <dbReference type="ARBA" id="ARBA00022448"/>
    </source>
</evidence>
<feature type="transmembrane region" description="Helical" evidence="7">
    <location>
        <begin position="156"/>
        <end position="177"/>
    </location>
</feature>
<dbReference type="OrthoDB" id="9815525at2"/>
<dbReference type="EMBL" id="LT629711">
    <property type="protein sequence ID" value="SDP51172.1"/>
    <property type="molecule type" value="Genomic_DNA"/>
</dbReference>
<keyword evidence="6 7" id="KW-0472">Membrane</keyword>
<feature type="transmembrane region" description="Helical" evidence="7">
    <location>
        <begin position="28"/>
        <end position="52"/>
    </location>
</feature>
<keyword evidence="5 7" id="KW-1133">Transmembrane helix</keyword>
<evidence type="ECO:0000313" key="8">
    <source>
        <dbReference type="EMBL" id="SDP51172.1"/>
    </source>
</evidence>
<feature type="transmembrane region" description="Helical" evidence="7">
    <location>
        <begin position="58"/>
        <end position="77"/>
    </location>
</feature>
<dbReference type="Pfam" id="PF05977">
    <property type="entry name" value="MFS_3"/>
    <property type="match status" value="1"/>
</dbReference>
<reference evidence="9" key="1">
    <citation type="submission" date="2016-10" db="EMBL/GenBank/DDBJ databases">
        <authorList>
            <person name="Varghese N."/>
            <person name="Submissions S."/>
        </authorList>
    </citation>
    <scope>NUCLEOTIDE SEQUENCE [LARGE SCALE GENOMIC DNA]</scope>
    <source>
        <strain evidence="9">DSM 22329</strain>
    </source>
</reference>
<feature type="transmembrane region" description="Helical" evidence="7">
    <location>
        <begin position="392"/>
        <end position="411"/>
    </location>
</feature>
<feature type="transmembrane region" description="Helical" evidence="7">
    <location>
        <begin position="304"/>
        <end position="321"/>
    </location>
</feature>
<evidence type="ECO:0000256" key="3">
    <source>
        <dbReference type="ARBA" id="ARBA00022475"/>
    </source>
</evidence>
<protein>
    <submittedName>
        <fullName evidence="8">Transmembrane secretion effector</fullName>
    </submittedName>
</protein>
<keyword evidence="3" id="KW-1003">Cell membrane</keyword>
<keyword evidence="2" id="KW-0813">Transport</keyword>
<dbReference type="PANTHER" id="PTHR23513">
    <property type="entry name" value="INTEGRAL MEMBRANE EFFLUX PROTEIN-RELATED"/>
    <property type="match status" value="1"/>
</dbReference>
<feature type="transmembrane region" description="Helical" evidence="7">
    <location>
        <begin position="272"/>
        <end position="292"/>
    </location>
</feature>
<name>A0A1H0TAV7_9MICO</name>
<dbReference type="AlphaFoldDB" id="A0A1H0TAV7"/>
<feature type="transmembrane region" description="Helical" evidence="7">
    <location>
        <begin position="368"/>
        <end position="386"/>
    </location>
</feature>
<dbReference type="Gene3D" id="1.20.1250.20">
    <property type="entry name" value="MFS general substrate transporter like domains"/>
    <property type="match status" value="1"/>
</dbReference>
<feature type="transmembrane region" description="Helical" evidence="7">
    <location>
        <begin position="241"/>
        <end position="260"/>
    </location>
</feature>
<comment type="subcellular location">
    <subcellularLocation>
        <location evidence="1">Cell membrane</location>
        <topology evidence="1">Multi-pass membrane protein</topology>
    </subcellularLocation>
</comment>
<proteinExistence type="predicted"/>
<evidence type="ECO:0000256" key="6">
    <source>
        <dbReference type="ARBA" id="ARBA00023136"/>
    </source>
</evidence>
<feature type="transmembrane region" description="Helical" evidence="7">
    <location>
        <begin position="327"/>
        <end position="347"/>
    </location>
</feature>
<keyword evidence="4 7" id="KW-0812">Transmembrane</keyword>
<dbReference type="STRING" id="443156.SAMN04489867_2714"/>
<evidence type="ECO:0000256" key="5">
    <source>
        <dbReference type="ARBA" id="ARBA00022989"/>
    </source>
</evidence>
<dbReference type="CDD" id="cd06173">
    <property type="entry name" value="MFS_MefA_like"/>
    <property type="match status" value="1"/>
</dbReference>
<organism evidence="8 9">
    <name type="scientific">Pedococcus dokdonensis</name>
    <dbReference type="NCBI Taxonomy" id="443156"/>
    <lineage>
        <taxon>Bacteria</taxon>
        <taxon>Bacillati</taxon>
        <taxon>Actinomycetota</taxon>
        <taxon>Actinomycetes</taxon>
        <taxon>Micrococcales</taxon>
        <taxon>Intrasporangiaceae</taxon>
        <taxon>Pedococcus</taxon>
    </lineage>
</organism>
<dbReference type="PANTHER" id="PTHR23513:SF6">
    <property type="entry name" value="MAJOR FACILITATOR SUPERFAMILY ASSOCIATED DOMAIN-CONTAINING PROTEIN"/>
    <property type="match status" value="1"/>
</dbReference>
<sequence length="429" mass="45302">MGERGSVVGEAGVPPARLRDDRDFRRYWVARMASLFGSLVTAVAMPVLVYRLTGSTTLTALTTTLEALPYLLFGLFSGAVGDRLDRKRVMVAADFANVVVIGSVPVAWWWGGLTVPHVLVAGFVAQSLFTFFDGANFGALPVLVGRDRVGDANAAVWGVGGILDLTVPAVVGLALAVVHPADLLAVDALTFLVSAMLVRTIGRALSVPREHAEGARSSVGADIREGVGFLWRHHGVRSNSIIGALQSIAGAGFMALAVPWCDRVLRVGTSGWRFGLVFSAWGIGGILAASLTPRLLRRFTAARLTLAWMPVSAGFGVLVALSTSWVAAVLFMIGWGVAYQLVIINSLNYRQQVTPERLLSRVNTAGRMLSWGLGWTIGALAAGALADQVGVRPAMLTIVAVGLVAASYAWLSPLPRIARVDAAARADPA</sequence>
<feature type="transmembrane region" description="Helical" evidence="7">
    <location>
        <begin position="183"/>
        <end position="201"/>
    </location>
</feature>
<dbReference type="SUPFAM" id="SSF103473">
    <property type="entry name" value="MFS general substrate transporter"/>
    <property type="match status" value="1"/>
</dbReference>
<evidence type="ECO:0000256" key="4">
    <source>
        <dbReference type="ARBA" id="ARBA00022692"/>
    </source>
</evidence>
<feature type="transmembrane region" description="Helical" evidence="7">
    <location>
        <begin position="123"/>
        <end position="144"/>
    </location>
</feature>
<accession>A0A1H0TAV7</accession>
<evidence type="ECO:0000256" key="7">
    <source>
        <dbReference type="SAM" id="Phobius"/>
    </source>
</evidence>